<keyword evidence="2" id="KW-1185">Reference proteome</keyword>
<name>A0A0A1TA18_9HYPO</name>
<proteinExistence type="predicted"/>
<reference evidence="1 2" key="1">
    <citation type="journal article" date="2015" name="Genome Announc.">
        <title>Draft Genome Sequence and Gene Annotation of the Entomopathogenic Fungus Verticillium hemipterigenum.</title>
        <authorList>
            <person name="Horn F."/>
            <person name="Habel A."/>
            <person name="Scharf D.H."/>
            <person name="Dworschak J."/>
            <person name="Brakhage A.A."/>
            <person name="Guthke R."/>
            <person name="Hertweck C."/>
            <person name="Linde J."/>
        </authorList>
    </citation>
    <scope>NUCLEOTIDE SEQUENCE [LARGE SCALE GENOMIC DNA]</scope>
</reference>
<dbReference type="EMBL" id="CDHN01000001">
    <property type="protein sequence ID" value="CEJ82184.1"/>
    <property type="molecule type" value="Genomic_DNA"/>
</dbReference>
<sequence>MAAIERLPWDILSAITSRLEQQDFHSLRCSSRTLSRGVVTPTFEDSFTTKTVAFTPSGLERLANVTEKGELACKIQNLTLSGPSFLGYHACGRRRVVEELASSKQQTVAEYNLARDSGKLTKLLTKAFENIAKKNPASRLEQLCVSSFDYDTYLRYGRNVSVATCDRKDAAADVYNAILCAIAASGIAVRHLSPMSCRSLWKQTPVDSQMQEVFSDFYGASEAFQYLESLELPTISMSEERLDITADGEQYTTPLQQGPRQTASLRRPPPLLDELTFHASTLLDLAQNITSLSIGANRALTDVRPSGEMDYTSEIVIHYLSTARLPHLTTCQLYLLRVYEDDLVLLLRRNTLKTLRLHGIDVVHGELRPVLDECAEPFFMLETLHLKYISVRRRTVEFEPMPNHTTDTATITANKGQSKVEEVTLSREQLRGGVRFSLREARKLPESELFRLLRVD</sequence>
<organism evidence="1 2">
    <name type="scientific">[Torrubiella] hemipterigena</name>
    <dbReference type="NCBI Taxonomy" id="1531966"/>
    <lineage>
        <taxon>Eukaryota</taxon>
        <taxon>Fungi</taxon>
        <taxon>Dikarya</taxon>
        <taxon>Ascomycota</taxon>
        <taxon>Pezizomycotina</taxon>
        <taxon>Sordariomycetes</taxon>
        <taxon>Hypocreomycetidae</taxon>
        <taxon>Hypocreales</taxon>
        <taxon>Clavicipitaceae</taxon>
        <taxon>Clavicipitaceae incertae sedis</taxon>
        <taxon>'Torrubiella' clade</taxon>
    </lineage>
</organism>
<evidence type="ECO:0000313" key="1">
    <source>
        <dbReference type="EMBL" id="CEJ82184.1"/>
    </source>
</evidence>
<dbReference type="Proteomes" id="UP000039046">
    <property type="component" value="Unassembled WGS sequence"/>
</dbReference>
<dbReference type="HOGENOM" id="CLU_600178_0_0_1"/>
<protein>
    <recommendedName>
        <fullName evidence="3">F-box domain-containing protein</fullName>
    </recommendedName>
</protein>
<evidence type="ECO:0000313" key="2">
    <source>
        <dbReference type="Proteomes" id="UP000039046"/>
    </source>
</evidence>
<evidence type="ECO:0008006" key="3">
    <source>
        <dbReference type="Google" id="ProtNLM"/>
    </source>
</evidence>
<gene>
    <name evidence="1" type="ORF">VHEMI02266</name>
</gene>
<dbReference type="AlphaFoldDB" id="A0A0A1TA18"/>
<accession>A0A0A1TA18</accession>